<dbReference type="EMBL" id="WHWC01000012">
    <property type="protein sequence ID" value="KAG8372747.1"/>
    <property type="molecule type" value="Genomic_DNA"/>
</dbReference>
<evidence type="ECO:0000313" key="2">
    <source>
        <dbReference type="Proteomes" id="UP000826271"/>
    </source>
</evidence>
<accession>A0AAV6WW98</accession>
<evidence type="ECO:0008006" key="3">
    <source>
        <dbReference type="Google" id="ProtNLM"/>
    </source>
</evidence>
<dbReference type="AlphaFoldDB" id="A0AAV6WW98"/>
<evidence type="ECO:0000313" key="1">
    <source>
        <dbReference type="EMBL" id="KAG8372747.1"/>
    </source>
</evidence>
<proteinExistence type="predicted"/>
<protein>
    <recommendedName>
        <fullName evidence="3">RNase H type-1 domain-containing protein</fullName>
    </recommendedName>
</protein>
<sequence>MDSRWVPLASRVIKINFDGAKFSNPVATRVCCIGCDSEGSCLAWRQKVFLFSSEPKVVEALAALEGLMGSSHGKEGNTHAHLLARSVSLVLEGTSDLPDQIE</sequence>
<dbReference type="Proteomes" id="UP000826271">
    <property type="component" value="Unassembled WGS sequence"/>
</dbReference>
<organism evidence="1 2">
    <name type="scientific">Buddleja alternifolia</name>
    <dbReference type="NCBI Taxonomy" id="168488"/>
    <lineage>
        <taxon>Eukaryota</taxon>
        <taxon>Viridiplantae</taxon>
        <taxon>Streptophyta</taxon>
        <taxon>Embryophyta</taxon>
        <taxon>Tracheophyta</taxon>
        <taxon>Spermatophyta</taxon>
        <taxon>Magnoliopsida</taxon>
        <taxon>eudicotyledons</taxon>
        <taxon>Gunneridae</taxon>
        <taxon>Pentapetalae</taxon>
        <taxon>asterids</taxon>
        <taxon>lamiids</taxon>
        <taxon>Lamiales</taxon>
        <taxon>Scrophulariaceae</taxon>
        <taxon>Buddlejeae</taxon>
        <taxon>Buddleja</taxon>
    </lineage>
</organism>
<gene>
    <name evidence="1" type="ORF">BUALT_Bualt12G0098900</name>
</gene>
<comment type="caution">
    <text evidence="1">The sequence shown here is derived from an EMBL/GenBank/DDBJ whole genome shotgun (WGS) entry which is preliminary data.</text>
</comment>
<reference evidence="1" key="1">
    <citation type="submission" date="2019-10" db="EMBL/GenBank/DDBJ databases">
        <authorList>
            <person name="Zhang R."/>
            <person name="Pan Y."/>
            <person name="Wang J."/>
            <person name="Ma R."/>
            <person name="Yu S."/>
        </authorList>
    </citation>
    <scope>NUCLEOTIDE SEQUENCE</scope>
    <source>
        <strain evidence="1">LA-IB0</strain>
        <tissue evidence="1">Leaf</tissue>
    </source>
</reference>
<keyword evidence="2" id="KW-1185">Reference proteome</keyword>
<name>A0AAV6WW98_9LAMI</name>